<keyword evidence="2" id="KW-0808">Transferase</keyword>
<reference evidence="2 3" key="1">
    <citation type="submission" date="2018-11" db="EMBL/GenBank/DDBJ databases">
        <title>Genome sequencing of Paenibacillus sp. KCOM 3021 (= ChDC PVNT-B20).</title>
        <authorList>
            <person name="Kook J.-K."/>
            <person name="Park S.-N."/>
            <person name="Lim Y.K."/>
        </authorList>
    </citation>
    <scope>NUCLEOTIDE SEQUENCE [LARGE SCALE GENOMIC DNA]</scope>
    <source>
        <strain evidence="2 3">KCOM 3021</strain>
    </source>
</reference>
<dbReference type="Pfam" id="PF13508">
    <property type="entry name" value="Acetyltransf_7"/>
    <property type="match status" value="1"/>
</dbReference>
<dbReference type="OrthoDB" id="2869300at2"/>
<dbReference type="EMBL" id="RRCN01000001">
    <property type="protein sequence ID" value="RRJ64681.1"/>
    <property type="molecule type" value="Genomic_DNA"/>
</dbReference>
<dbReference type="RefSeq" id="WP_128632484.1">
    <property type="nucleotide sequence ID" value="NZ_RRCN01000001.1"/>
</dbReference>
<proteinExistence type="predicted"/>
<evidence type="ECO:0000259" key="1">
    <source>
        <dbReference type="PROSITE" id="PS51186"/>
    </source>
</evidence>
<dbReference type="Proteomes" id="UP000267017">
    <property type="component" value="Unassembled WGS sequence"/>
</dbReference>
<protein>
    <submittedName>
        <fullName evidence="2">GNAT family N-acetyltransferase</fullName>
    </submittedName>
</protein>
<sequence length="176" mass="19181">MEIRKLKPEDGPGWEQQHGDVLVFARKYGAGRIPPFAFRALMKLSPRELGFPGSSLLVARIQADDGPRIAGVSCVTDYGRGLCLVVVHPLYRGRGLGSRLLAEQLSILRQLSCLVACDQISSLQMCFRAGLYARRLVKVRGGKPQLLLENSLSRTASGGGTAHFNEEGDSLCLNPF</sequence>
<dbReference type="GO" id="GO:0016747">
    <property type="term" value="F:acyltransferase activity, transferring groups other than amino-acyl groups"/>
    <property type="evidence" value="ECO:0007669"/>
    <property type="project" value="InterPro"/>
</dbReference>
<keyword evidence="3" id="KW-1185">Reference proteome</keyword>
<accession>A0A3P3U2Y1</accession>
<dbReference type="SUPFAM" id="SSF55729">
    <property type="entry name" value="Acyl-CoA N-acyltransferases (Nat)"/>
    <property type="match status" value="1"/>
</dbReference>
<dbReference type="PROSITE" id="PS51186">
    <property type="entry name" value="GNAT"/>
    <property type="match status" value="1"/>
</dbReference>
<evidence type="ECO:0000313" key="3">
    <source>
        <dbReference type="Proteomes" id="UP000267017"/>
    </source>
</evidence>
<name>A0A3P3U2Y1_9BACL</name>
<dbReference type="CDD" id="cd04301">
    <property type="entry name" value="NAT_SF"/>
    <property type="match status" value="1"/>
</dbReference>
<evidence type="ECO:0000313" key="2">
    <source>
        <dbReference type="EMBL" id="RRJ64681.1"/>
    </source>
</evidence>
<comment type="caution">
    <text evidence="2">The sequence shown here is derived from an EMBL/GenBank/DDBJ whole genome shotgun (WGS) entry which is preliminary data.</text>
</comment>
<gene>
    <name evidence="2" type="ORF">EHV15_18460</name>
</gene>
<dbReference type="AlphaFoldDB" id="A0A3P3U2Y1"/>
<dbReference type="Gene3D" id="3.40.630.30">
    <property type="match status" value="1"/>
</dbReference>
<organism evidence="2 3">
    <name type="scientific">Paenibacillus oralis</name>
    <dbReference type="NCBI Taxonomy" id="2490856"/>
    <lineage>
        <taxon>Bacteria</taxon>
        <taxon>Bacillati</taxon>
        <taxon>Bacillota</taxon>
        <taxon>Bacilli</taxon>
        <taxon>Bacillales</taxon>
        <taxon>Paenibacillaceae</taxon>
        <taxon>Paenibacillus</taxon>
    </lineage>
</organism>
<dbReference type="InterPro" id="IPR016181">
    <property type="entry name" value="Acyl_CoA_acyltransferase"/>
</dbReference>
<feature type="domain" description="N-acetyltransferase" evidence="1">
    <location>
        <begin position="1"/>
        <end position="153"/>
    </location>
</feature>
<dbReference type="InterPro" id="IPR000182">
    <property type="entry name" value="GNAT_dom"/>
</dbReference>